<dbReference type="Proteomes" id="UP000431744">
    <property type="component" value="Unassembled WGS sequence"/>
</dbReference>
<evidence type="ECO:0000313" key="4">
    <source>
        <dbReference type="EMBL" id="KAB1647892.1"/>
    </source>
</evidence>
<evidence type="ECO:0000256" key="2">
    <source>
        <dbReference type="SAM" id="MobiDB-lite"/>
    </source>
</evidence>
<reference evidence="4 5" key="1">
    <citation type="submission" date="2019-09" db="EMBL/GenBank/DDBJ databases">
        <title>Phylogeny of genus Pseudoclavibacter and closely related genus.</title>
        <authorList>
            <person name="Li Y."/>
        </authorList>
    </citation>
    <scope>NUCLEOTIDE SEQUENCE [LARGE SCALE GENOMIC DNA]</scope>
    <source>
        <strain evidence="4 5">EGI 60007</strain>
    </source>
</reference>
<dbReference type="InterPro" id="IPR027417">
    <property type="entry name" value="P-loop_NTPase"/>
</dbReference>
<dbReference type="AlphaFoldDB" id="A0A6H9WKD1"/>
<gene>
    <name evidence="4" type="ORF">F8O04_12820</name>
</gene>
<keyword evidence="5" id="KW-1185">Reference proteome</keyword>
<dbReference type="RefSeq" id="WP_158029785.1">
    <property type="nucleotide sequence ID" value="NZ_BMHG01000001.1"/>
</dbReference>
<dbReference type="NCBIfam" id="TIGR00368">
    <property type="entry name" value="YifB family Mg chelatase-like AAA ATPase"/>
    <property type="match status" value="1"/>
</dbReference>
<evidence type="ECO:0000256" key="1">
    <source>
        <dbReference type="ARBA" id="ARBA00006354"/>
    </source>
</evidence>
<dbReference type="OrthoDB" id="9813147at2"/>
<dbReference type="GO" id="GO:0005524">
    <property type="term" value="F:ATP binding"/>
    <property type="evidence" value="ECO:0007669"/>
    <property type="project" value="InterPro"/>
</dbReference>
<dbReference type="InterPro" id="IPR025158">
    <property type="entry name" value="Mg_chelat-rel_C"/>
</dbReference>
<organism evidence="4 5">
    <name type="scientific">Pseudoclavibacter endophyticus</name>
    <dbReference type="NCBI Taxonomy" id="1778590"/>
    <lineage>
        <taxon>Bacteria</taxon>
        <taxon>Bacillati</taxon>
        <taxon>Actinomycetota</taxon>
        <taxon>Actinomycetes</taxon>
        <taxon>Micrococcales</taxon>
        <taxon>Microbacteriaceae</taxon>
        <taxon>Pseudoclavibacter</taxon>
    </lineage>
</organism>
<dbReference type="SUPFAM" id="SSF52540">
    <property type="entry name" value="P-loop containing nucleoside triphosphate hydrolases"/>
    <property type="match status" value="1"/>
</dbReference>
<dbReference type="InterPro" id="IPR014721">
    <property type="entry name" value="Ribsml_uS5_D2-typ_fold_subgr"/>
</dbReference>
<dbReference type="InterPro" id="IPR004482">
    <property type="entry name" value="Mg_chelat-rel"/>
</dbReference>
<dbReference type="Pfam" id="PF13541">
    <property type="entry name" value="ChlI"/>
    <property type="match status" value="1"/>
</dbReference>
<comment type="caution">
    <text evidence="4">The sequence shown here is derived from an EMBL/GenBank/DDBJ whole genome shotgun (WGS) entry which is preliminary data.</text>
</comment>
<dbReference type="InterPro" id="IPR045006">
    <property type="entry name" value="CHLI-like"/>
</dbReference>
<accession>A0A6H9WKD1</accession>
<proteinExistence type="inferred from homology"/>
<dbReference type="InterPro" id="IPR000523">
    <property type="entry name" value="Mg_chelatse_chII-like_cat_dom"/>
</dbReference>
<protein>
    <submittedName>
        <fullName evidence="4">YifB family Mg chelatase-like AAA ATPase</fullName>
    </submittedName>
</protein>
<dbReference type="InterPro" id="IPR020568">
    <property type="entry name" value="Ribosomal_Su5_D2-typ_SF"/>
</dbReference>
<dbReference type="InterPro" id="IPR003593">
    <property type="entry name" value="AAA+_ATPase"/>
</dbReference>
<dbReference type="Gene3D" id="3.40.50.300">
    <property type="entry name" value="P-loop containing nucleotide triphosphate hydrolases"/>
    <property type="match status" value="1"/>
</dbReference>
<dbReference type="SUPFAM" id="SSF54211">
    <property type="entry name" value="Ribosomal protein S5 domain 2-like"/>
    <property type="match status" value="1"/>
</dbReference>
<sequence length="539" mass="55834">MSSAKSIAIALTGIGGDRVDVEAHIASGLPKFLLVGLPDTALGEALDRVRAALQSTGCSLPADRVTVNLSPASLRKHGSGFDLAIAVSVLAASGVIDTTGPARTVHVGELGLDGTVRPVPGILPVVAAAARAGAARVMVPAASAAEASLVEGVEVLPVASLRAAAMHYGADAETLADEPAESPTSRQHSSTSAVAASGRSAPLAHATSSAAGRDLADVVGNDEAVRALVIAAAGGHHLLMVGPPGAGKTMLAERLVDVLPDLEVERAIEVAAVRSLRGLTVTSPLDRRPPMQAPHHTASTAALLGGGSGAIRPGAVSLATNGVLFLDEAPEFSRDVLDSMRQSLESGRHVVHRAAGVAEFPAAYQLVLAANPCPCGNAGSIDQPCMCTPMQQRRYLARLSGPLLDRVDVQLRVERVSGAMQRVAQAELEAGRASGMTTAEARGRVCDARAAAHERLASTPWRTNRQVSGKWLRSGPVRLPPSETSDLDRALDRGLLTMRGYDRVLRVAWSIADLDGAGRPGRGHLREALFYRMSTRALT</sequence>
<feature type="region of interest" description="Disordered" evidence="2">
    <location>
        <begin position="174"/>
        <end position="201"/>
    </location>
</feature>
<evidence type="ECO:0000259" key="3">
    <source>
        <dbReference type="SMART" id="SM00382"/>
    </source>
</evidence>
<name>A0A6H9WKD1_9MICO</name>
<comment type="similarity">
    <text evidence="1">Belongs to the Mg-chelatase subunits D/I family. ComM subfamily.</text>
</comment>
<dbReference type="PANTHER" id="PTHR32039:SF7">
    <property type="entry name" value="COMPETENCE PROTEIN COMM"/>
    <property type="match status" value="1"/>
</dbReference>
<dbReference type="EMBL" id="WBJY01000003">
    <property type="protein sequence ID" value="KAB1647892.1"/>
    <property type="molecule type" value="Genomic_DNA"/>
</dbReference>
<dbReference type="PANTHER" id="PTHR32039">
    <property type="entry name" value="MAGNESIUM-CHELATASE SUBUNIT CHLI"/>
    <property type="match status" value="1"/>
</dbReference>
<feature type="domain" description="AAA+ ATPase" evidence="3">
    <location>
        <begin position="234"/>
        <end position="417"/>
    </location>
</feature>
<evidence type="ECO:0000313" key="5">
    <source>
        <dbReference type="Proteomes" id="UP000431744"/>
    </source>
</evidence>
<dbReference type="Pfam" id="PF01078">
    <property type="entry name" value="Mg_chelatase"/>
    <property type="match status" value="1"/>
</dbReference>
<dbReference type="Pfam" id="PF13335">
    <property type="entry name" value="Mg_chelatase_C"/>
    <property type="match status" value="1"/>
</dbReference>
<dbReference type="SMART" id="SM00382">
    <property type="entry name" value="AAA"/>
    <property type="match status" value="1"/>
</dbReference>
<feature type="compositionally biased region" description="Polar residues" evidence="2">
    <location>
        <begin position="182"/>
        <end position="194"/>
    </location>
</feature>
<dbReference type="Gene3D" id="3.30.230.10">
    <property type="match status" value="1"/>
</dbReference>